<feature type="compositionally biased region" description="Polar residues" evidence="1">
    <location>
        <begin position="312"/>
        <end position="321"/>
    </location>
</feature>
<feature type="compositionally biased region" description="Polar residues" evidence="1">
    <location>
        <begin position="365"/>
        <end position="377"/>
    </location>
</feature>
<feature type="compositionally biased region" description="Low complexity" evidence="1">
    <location>
        <begin position="258"/>
        <end position="305"/>
    </location>
</feature>
<name>A0A939KKV0_9PROT</name>
<dbReference type="EMBL" id="JAFVMH010000001">
    <property type="protein sequence ID" value="MBO1323603.1"/>
    <property type="molecule type" value="Genomic_DNA"/>
</dbReference>
<comment type="caution">
    <text evidence="2">The sequence shown here is derived from an EMBL/GenBank/DDBJ whole genome shotgun (WGS) entry which is preliminary data.</text>
</comment>
<dbReference type="Proteomes" id="UP000664073">
    <property type="component" value="Unassembled WGS sequence"/>
</dbReference>
<dbReference type="PROSITE" id="PS51257">
    <property type="entry name" value="PROKAR_LIPOPROTEIN"/>
    <property type="match status" value="1"/>
</dbReference>
<feature type="compositionally biased region" description="Low complexity" evidence="1">
    <location>
        <begin position="216"/>
        <end position="238"/>
    </location>
</feature>
<accession>A0A939KKV0</accession>
<protein>
    <submittedName>
        <fullName evidence="2">Uncharacterized protein</fullName>
    </submittedName>
</protein>
<keyword evidence="3" id="KW-1185">Reference proteome</keyword>
<feature type="region of interest" description="Disordered" evidence="1">
    <location>
        <begin position="201"/>
        <end position="380"/>
    </location>
</feature>
<dbReference type="AlphaFoldDB" id="A0A939KKV0"/>
<feature type="compositionally biased region" description="Low complexity" evidence="1">
    <location>
        <begin position="329"/>
        <end position="363"/>
    </location>
</feature>
<reference evidence="2" key="1">
    <citation type="submission" date="2021-03" db="EMBL/GenBank/DDBJ databases">
        <title>The complete genome sequence of Acetobacter sp. TBRC 12339.</title>
        <authorList>
            <person name="Charoenyingcharoen P."/>
            <person name="Yukphan P."/>
        </authorList>
    </citation>
    <scope>NUCLEOTIDE SEQUENCE</scope>
    <source>
        <strain evidence="2">TBRC 12339</strain>
    </source>
</reference>
<dbReference type="RefSeq" id="WP_207843998.1">
    <property type="nucleotide sequence ID" value="NZ_JAFVMH010000001.1"/>
</dbReference>
<proteinExistence type="predicted"/>
<organism evidence="2 3">
    <name type="scientific">Acetobacter garciniae</name>
    <dbReference type="NCBI Taxonomy" id="2817435"/>
    <lineage>
        <taxon>Bacteria</taxon>
        <taxon>Pseudomonadati</taxon>
        <taxon>Pseudomonadota</taxon>
        <taxon>Alphaproteobacteria</taxon>
        <taxon>Acetobacterales</taxon>
        <taxon>Acetobacteraceae</taxon>
        <taxon>Acetobacter</taxon>
    </lineage>
</organism>
<evidence type="ECO:0000256" key="1">
    <source>
        <dbReference type="SAM" id="MobiDB-lite"/>
    </source>
</evidence>
<gene>
    <name evidence="2" type="ORF">J2D77_00340</name>
</gene>
<evidence type="ECO:0000313" key="2">
    <source>
        <dbReference type="EMBL" id="MBO1323603.1"/>
    </source>
</evidence>
<evidence type="ECO:0000313" key="3">
    <source>
        <dbReference type="Proteomes" id="UP000664073"/>
    </source>
</evidence>
<sequence>MTYRIARTRQFQPPRRPGCGPMAASLLLLVLGGCGYNESRTAHKGQLAVIGMNSEDLQACAGIPDKREKINDRVQIFQYTRTINTPSSNDSTLFPLQTLVNLSQTTLGGAGKTCVASIRLVDDHVTDMHYSGDDDRMVGTDGVCATVVKGCLNTPVKSAHRIDSNAIAVFGPVSAFYAPTLPNTTQQPAAPVPVIVPANTMPDTADSTLPAPTPFGQSGPATPAAPQGATAQGVAGAQNPSQNAVYAGPNLADHTSGTSSQAAPATQPAAVETPAVPAAPAQATTPAPQLPAAPSTPAASGGTTPDDGNAGTVLTENSPTAVPSGIVRQASAQPANPAQATPGPQNNAAAQAQPTQPATTVTPGSAATTCQNGTGQAEHTGDVMGSALQAALAQPGASPKKADVPCTR</sequence>